<feature type="region of interest" description="Disordered" evidence="7">
    <location>
        <begin position="1"/>
        <end position="27"/>
    </location>
</feature>
<dbReference type="Pfam" id="PF02353">
    <property type="entry name" value="CMAS"/>
    <property type="match status" value="1"/>
</dbReference>
<dbReference type="InterPro" id="IPR003333">
    <property type="entry name" value="CMAS"/>
</dbReference>
<dbReference type="SUPFAM" id="SSF53335">
    <property type="entry name" value="S-adenosyl-L-methionine-dependent methyltransferases"/>
    <property type="match status" value="1"/>
</dbReference>
<dbReference type="InterPro" id="IPR050723">
    <property type="entry name" value="CFA/CMAS"/>
</dbReference>
<evidence type="ECO:0000256" key="6">
    <source>
        <dbReference type="PIRSR" id="PIRSR003085-1"/>
    </source>
</evidence>
<comment type="similarity">
    <text evidence="1">Belongs to the CFA/CMAS family.</text>
</comment>
<dbReference type="GO" id="GO:0008610">
    <property type="term" value="P:lipid biosynthetic process"/>
    <property type="evidence" value="ECO:0007669"/>
    <property type="project" value="InterPro"/>
</dbReference>
<feature type="active site" evidence="6">
    <location>
        <position position="401"/>
    </location>
</feature>
<evidence type="ECO:0000256" key="2">
    <source>
        <dbReference type="ARBA" id="ARBA00022603"/>
    </source>
</evidence>
<evidence type="ECO:0000256" key="4">
    <source>
        <dbReference type="ARBA" id="ARBA00022691"/>
    </source>
</evidence>
<gene>
    <name evidence="8" type="ORF">J0I24_09320</name>
</gene>
<name>A0A8I1MY87_THIA3</name>
<dbReference type="PANTHER" id="PTHR43667:SF2">
    <property type="entry name" value="FATTY ACID C-METHYL TRANSFERASE"/>
    <property type="match status" value="1"/>
</dbReference>
<evidence type="ECO:0000313" key="8">
    <source>
        <dbReference type="EMBL" id="MBN8744493.1"/>
    </source>
</evidence>
<proteinExistence type="inferred from homology"/>
<reference evidence="8" key="1">
    <citation type="submission" date="2021-02" db="EMBL/GenBank/DDBJ databases">
        <title>Thiocyanate and organic carbon inputs drive convergent selection for specific autotrophic Afipia and Thiobacillus strains within complex microbiomes.</title>
        <authorList>
            <person name="Huddy R.J."/>
            <person name="Sachdeva R."/>
            <person name="Kadzinga F."/>
            <person name="Kantor R.S."/>
            <person name="Harrison S.T.L."/>
            <person name="Banfield J.F."/>
        </authorList>
    </citation>
    <scope>NUCLEOTIDE SEQUENCE</scope>
    <source>
        <strain evidence="8">SCN18_13_7_16_R3_B_64_19</strain>
    </source>
</reference>
<dbReference type="GO" id="GO:0008168">
    <property type="term" value="F:methyltransferase activity"/>
    <property type="evidence" value="ECO:0007669"/>
    <property type="project" value="UniProtKB-KW"/>
</dbReference>
<evidence type="ECO:0000256" key="3">
    <source>
        <dbReference type="ARBA" id="ARBA00022679"/>
    </source>
</evidence>
<sequence>MNASDRSLSPLSLDPTLAAGQAHKPRKPPLAARGVLRLLERLQIGRLDFHGPDGVWRHFGQDDNGPHAEVALHDWAVMGEVLKRGDIAFAEAWMRRAWDTPDLPALLKLLVANREIIARALHGSLLGRLPDRIRHLLRRNSRAGSRDNIHAHYDIGNAFYQLWLDPSMTYSSALFNGDPAQTLEQAQAAKYARVLDQLQLQPGARVLEIGCGWGGLAEVGAQRRLRLDGITLSAEQLAYARARLAQAAPQPRLELCDYRDLDRNAPPDGYDGIASIEMFEAVGEAYWPGFFRTVARQLKPGAHACIQTITIADDLFDDYRRGTNFIQRYIFPGGMLPSRRAFIAQAKAAGLEVVEELAFGADYAHTLALWRERFTAQLEAVKAQGFDDRFLRLWTFYLAYCEAGFSQGSTNVWQFTLRHARTH</sequence>
<protein>
    <submittedName>
        <fullName evidence="8">Class I SAM-dependent methyltransferase</fullName>
    </submittedName>
</protein>
<organism evidence="8 9">
    <name type="scientific">Thiomonas arsenitoxydans (strain DSM 22701 / CIP 110005 / 3As)</name>
    <dbReference type="NCBI Taxonomy" id="426114"/>
    <lineage>
        <taxon>Bacteria</taxon>
        <taxon>Pseudomonadati</taxon>
        <taxon>Pseudomonadota</taxon>
        <taxon>Betaproteobacteria</taxon>
        <taxon>Burkholderiales</taxon>
        <taxon>Thiomonas</taxon>
    </lineage>
</organism>
<comment type="caution">
    <text evidence="8">The sequence shown here is derived from an EMBL/GenBank/DDBJ whole genome shotgun (WGS) entry which is preliminary data.</text>
</comment>
<dbReference type="RefSeq" id="WP_276730359.1">
    <property type="nucleotide sequence ID" value="NZ_JAFKMR010000018.1"/>
</dbReference>
<dbReference type="PIRSF" id="PIRSF003085">
    <property type="entry name" value="CMAS"/>
    <property type="match status" value="1"/>
</dbReference>
<keyword evidence="2 8" id="KW-0489">Methyltransferase</keyword>
<evidence type="ECO:0000313" key="9">
    <source>
        <dbReference type="Proteomes" id="UP000664800"/>
    </source>
</evidence>
<dbReference type="Proteomes" id="UP000664800">
    <property type="component" value="Unassembled WGS sequence"/>
</dbReference>
<feature type="compositionally biased region" description="Low complexity" evidence="7">
    <location>
        <begin position="1"/>
        <end position="17"/>
    </location>
</feature>
<accession>A0A8I1MY87</accession>
<keyword evidence="4" id="KW-0949">S-adenosyl-L-methionine</keyword>
<dbReference type="PANTHER" id="PTHR43667">
    <property type="entry name" value="CYCLOPROPANE-FATTY-ACYL-PHOSPHOLIPID SYNTHASE"/>
    <property type="match status" value="1"/>
</dbReference>
<dbReference type="CDD" id="cd02440">
    <property type="entry name" value="AdoMet_MTases"/>
    <property type="match status" value="1"/>
</dbReference>
<evidence type="ECO:0000256" key="1">
    <source>
        <dbReference type="ARBA" id="ARBA00010815"/>
    </source>
</evidence>
<keyword evidence="3 8" id="KW-0808">Transferase</keyword>
<dbReference type="EMBL" id="JAFKMR010000018">
    <property type="protein sequence ID" value="MBN8744493.1"/>
    <property type="molecule type" value="Genomic_DNA"/>
</dbReference>
<dbReference type="InterPro" id="IPR029063">
    <property type="entry name" value="SAM-dependent_MTases_sf"/>
</dbReference>
<dbReference type="Gene3D" id="3.40.50.150">
    <property type="entry name" value="Vaccinia Virus protein VP39"/>
    <property type="match status" value="1"/>
</dbReference>
<dbReference type="AlphaFoldDB" id="A0A8I1MY87"/>
<evidence type="ECO:0000256" key="7">
    <source>
        <dbReference type="SAM" id="MobiDB-lite"/>
    </source>
</evidence>
<keyword evidence="5" id="KW-0443">Lipid metabolism</keyword>
<dbReference type="GO" id="GO:0032259">
    <property type="term" value="P:methylation"/>
    <property type="evidence" value="ECO:0007669"/>
    <property type="project" value="UniProtKB-KW"/>
</dbReference>
<evidence type="ECO:0000256" key="5">
    <source>
        <dbReference type="ARBA" id="ARBA00023098"/>
    </source>
</evidence>